<keyword evidence="1 4" id="KW-0812">Transmembrane</keyword>
<dbReference type="SUPFAM" id="SSF103473">
    <property type="entry name" value="MFS general substrate transporter"/>
    <property type="match status" value="1"/>
</dbReference>
<feature type="transmembrane region" description="Helical" evidence="4">
    <location>
        <begin position="171"/>
        <end position="191"/>
    </location>
</feature>
<feature type="transmembrane region" description="Helical" evidence="4">
    <location>
        <begin position="275"/>
        <end position="295"/>
    </location>
</feature>
<dbReference type="PANTHER" id="PTHR11360">
    <property type="entry name" value="MONOCARBOXYLATE TRANSPORTER"/>
    <property type="match status" value="1"/>
</dbReference>
<keyword evidence="7" id="KW-1185">Reference proteome</keyword>
<dbReference type="PANTHER" id="PTHR11360:SF290">
    <property type="entry name" value="MONOCARBOXYLATE MFS PERMEASE"/>
    <property type="match status" value="1"/>
</dbReference>
<feature type="non-terminal residue" evidence="6">
    <location>
        <position position="362"/>
    </location>
</feature>
<dbReference type="Proteomes" id="UP000019141">
    <property type="component" value="Unassembled WGS sequence"/>
</dbReference>
<dbReference type="InterPro" id="IPR050327">
    <property type="entry name" value="Proton-linked_MCT"/>
</dbReference>
<evidence type="ECO:0000256" key="3">
    <source>
        <dbReference type="ARBA" id="ARBA00023136"/>
    </source>
</evidence>
<dbReference type="GO" id="GO:0022857">
    <property type="term" value="F:transmembrane transporter activity"/>
    <property type="evidence" value="ECO:0007669"/>
    <property type="project" value="InterPro"/>
</dbReference>
<keyword evidence="2 4" id="KW-1133">Transmembrane helix</keyword>
<name>W4LQT0_ENTF1</name>
<dbReference type="InterPro" id="IPR036259">
    <property type="entry name" value="MFS_trans_sf"/>
</dbReference>
<feature type="transmembrane region" description="Helical" evidence="4">
    <location>
        <begin position="78"/>
        <end position="96"/>
    </location>
</feature>
<feature type="transmembrane region" description="Helical" evidence="4">
    <location>
        <begin position="307"/>
        <end position="324"/>
    </location>
</feature>
<evidence type="ECO:0000259" key="5">
    <source>
        <dbReference type="PROSITE" id="PS50850"/>
    </source>
</evidence>
<feature type="transmembrane region" description="Helical" evidence="4">
    <location>
        <begin position="330"/>
        <end position="353"/>
    </location>
</feature>
<protein>
    <recommendedName>
        <fullName evidence="5">Major facilitator superfamily (MFS) profile domain-containing protein</fullName>
    </recommendedName>
</protein>
<accession>W4LQT0</accession>
<dbReference type="Pfam" id="PF07690">
    <property type="entry name" value="MFS_1"/>
    <property type="match status" value="1"/>
</dbReference>
<gene>
    <name evidence="6" type="ORF">ETSY1_11710</name>
</gene>
<dbReference type="Gene3D" id="1.20.1250.20">
    <property type="entry name" value="MFS general substrate transporter like domains"/>
    <property type="match status" value="2"/>
</dbReference>
<evidence type="ECO:0000313" key="6">
    <source>
        <dbReference type="EMBL" id="ETX00308.1"/>
    </source>
</evidence>
<dbReference type="InterPro" id="IPR011701">
    <property type="entry name" value="MFS"/>
</dbReference>
<feature type="transmembrane region" description="Helical" evidence="4">
    <location>
        <begin position="243"/>
        <end position="263"/>
    </location>
</feature>
<feature type="domain" description="Major facilitator superfamily (MFS) profile" evidence="5">
    <location>
        <begin position="17"/>
        <end position="362"/>
    </location>
</feature>
<comment type="caution">
    <text evidence="6">The sequence shown here is derived from an EMBL/GenBank/DDBJ whole genome shotgun (WGS) entry which is preliminary data.</text>
</comment>
<feature type="transmembrane region" description="Helical" evidence="4">
    <location>
        <begin position="51"/>
        <end position="71"/>
    </location>
</feature>
<dbReference type="EMBL" id="AZHW01000354">
    <property type="protein sequence ID" value="ETX00308.1"/>
    <property type="molecule type" value="Genomic_DNA"/>
</dbReference>
<dbReference type="InterPro" id="IPR020846">
    <property type="entry name" value="MFS_dom"/>
</dbReference>
<keyword evidence="3 4" id="KW-0472">Membrane</keyword>
<evidence type="ECO:0000256" key="2">
    <source>
        <dbReference type="ARBA" id="ARBA00022989"/>
    </source>
</evidence>
<reference evidence="6 7" key="1">
    <citation type="journal article" date="2014" name="Nature">
        <title>An environmental bacterial taxon with a large and distinct metabolic repertoire.</title>
        <authorList>
            <person name="Wilson M.C."/>
            <person name="Mori T."/>
            <person name="Ruckert C."/>
            <person name="Uria A.R."/>
            <person name="Helf M.J."/>
            <person name="Takada K."/>
            <person name="Gernert C."/>
            <person name="Steffens U.A."/>
            <person name="Heycke N."/>
            <person name="Schmitt S."/>
            <person name="Rinke C."/>
            <person name="Helfrich E.J."/>
            <person name="Brachmann A.O."/>
            <person name="Gurgui C."/>
            <person name="Wakimoto T."/>
            <person name="Kracht M."/>
            <person name="Crusemann M."/>
            <person name="Hentschel U."/>
            <person name="Abe I."/>
            <person name="Matsunaga S."/>
            <person name="Kalinowski J."/>
            <person name="Takeyama H."/>
            <person name="Piel J."/>
        </authorList>
    </citation>
    <scope>NUCLEOTIDE SEQUENCE [LARGE SCALE GENOMIC DNA]</scope>
    <source>
        <strain evidence="7">TSY1</strain>
    </source>
</reference>
<dbReference type="CDD" id="cd17355">
    <property type="entry name" value="MFS_YcxA_like"/>
    <property type="match status" value="1"/>
</dbReference>
<evidence type="ECO:0000256" key="4">
    <source>
        <dbReference type="SAM" id="Phobius"/>
    </source>
</evidence>
<feature type="transmembrane region" description="Helical" evidence="4">
    <location>
        <begin position="142"/>
        <end position="165"/>
    </location>
</feature>
<evidence type="ECO:0000313" key="7">
    <source>
        <dbReference type="Proteomes" id="UP000019141"/>
    </source>
</evidence>
<dbReference type="HOGENOM" id="CLU_001265_59_9_7"/>
<feature type="transmembrane region" description="Helical" evidence="4">
    <location>
        <begin position="12"/>
        <end position="39"/>
    </location>
</feature>
<proteinExistence type="predicted"/>
<organism evidence="6 7">
    <name type="scientific">Entotheonella factor</name>
    <dbReference type="NCBI Taxonomy" id="1429438"/>
    <lineage>
        <taxon>Bacteria</taxon>
        <taxon>Pseudomonadati</taxon>
        <taxon>Nitrospinota/Tectimicrobiota group</taxon>
        <taxon>Candidatus Tectimicrobiota</taxon>
        <taxon>Candidatus Entotheonellia</taxon>
        <taxon>Candidatus Entotheonellales</taxon>
        <taxon>Candidatus Entotheonellaceae</taxon>
        <taxon>Candidatus Entotheonella</taxon>
    </lineage>
</organism>
<dbReference type="AlphaFoldDB" id="W4LQT0"/>
<dbReference type="PROSITE" id="PS50850">
    <property type="entry name" value="MFS"/>
    <property type="match status" value="1"/>
</dbReference>
<feature type="transmembrane region" description="Helical" evidence="4">
    <location>
        <begin position="108"/>
        <end position="130"/>
    </location>
</feature>
<evidence type="ECO:0000256" key="1">
    <source>
        <dbReference type="ARBA" id="ARBA00022692"/>
    </source>
</evidence>
<sequence length="362" mass="40032">MLAHNASSPRLFYGWIVLLACFLTTLMASGTMMAFGVFINPLVDDMGWSHSALSFTYALSSIVSGVGVLVMGSYMHVYSLRLLFVIGVVINGFGLYMTSQVTSLEGFYFWYGFVAALGRSSFFISTATLITRWFEQRRGMAMGLTMAGNGIGPFIFSPMVTWLIVRWDWQTAFIALSFSMTSILVLAYLLMRNHPHDLGLRPYGADPSAAAPLPPAQPSRTQPETKEPSVGTLWSRVLRHQGFWTLSLINFFCCVCHSIPLVHTVGFAQSAGLSAFTASWVLAVMGLTSVVGRIFWGFFADRHGARITLMMTLFMQGVFMLWLVGTQDPVVFFLYAIVWGFGYGGVGTQYGVVAREIYGTRL</sequence>